<dbReference type="Proteomes" id="UP000241118">
    <property type="component" value="Unassembled WGS sequence"/>
</dbReference>
<sequence>MRCAVRWFAAFGVPPGTSGLDIPWAVTEGFEVGRSGVSIRSTSLVQREVDIRLLGGPAVSGPRATDVVPGGVKSRTLLAALALDAGSAVSIERLMDYLWEREPPRSALKNLQLYASRLRRCLDAANTGFSRLLVHVGHGYRLDVPAQAVDVLRAGGSLRDGVAALRRGEPRYAVVALTEALSGWPVDGLAGLVPSGPATAAAALWRERRITAVEHLATAKVELGAWEEAADLLASHASAHPTREPSQVLLMRALAHLGDRVGAIAVYRRLWRVLDADLGIRPGGEARAVFEGLLGNA</sequence>
<dbReference type="SMART" id="SM01043">
    <property type="entry name" value="BTAD"/>
    <property type="match status" value="1"/>
</dbReference>
<dbReference type="Pfam" id="PF03704">
    <property type="entry name" value="BTAD"/>
    <property type="match status" value="1"/>
</dbReference>
<evidence type="ECO:0000256" key="4">
    <source>
        <dbReference type="ARBA" id="ARBA00023163"/>
    </source>
</evidence>
<dbReference type="SUPFAM" id="SSF46894">
    <property type="entry name" value="C-terminal effector domain of the bipartite response regulators"/>
    <property type="match status" value="1"/>
</dbReference>
<dbReference type="InterPro" id="IPR011990">
    <property type="entry name" value="TPR-like_helical_dom_sf"/>
</dbReference>
<dbReference type="SUPFAM" id="SSF48452">
    <property type="entry name" value="TPR-like"/>
    <property type="match status" value="1"/>
</dbReference>
<dbReference type="AlphaFoldDB" id="A0A2P8HIJ2"/>
<keyword evidence="4" id="KW-0804">Transcription</keyword>
<dbReference type="InterPro" id="IPR051677">
    <property type="entry name" value="AfsR-DnrI-RedD_regulator"/>
</dbReference>
<keyword evidence="8" id="KW-1185">Reference proteome</keyword>
<evidence type="ECO:0000256" key="1">
    <source>
        <dbReference type="ARBA" id="ARBA00005820"/>
    </source>
</evidence>
<dbReference type="InterPro" id="IPR036388">
    <property type="entry name" value="WH-like_DNA-bd_sf"/>
</dbReference>
<gene>
    <name evidence="7" type="ORF">B0I31_12621</name>
</gene>
<dbReference type="GO" id="GO:0003677">
    <property type="term" value="F:DNA binding"/>
    <property type="evidence" value="ECO:0007669"/>
    <property type="project" value="UniProtKB-UniRule"/>
</dbReference>
<dbReference type="PANTHER" id="PTHR35807:SF1">
    <property type="entry name" value="TRANSCRIPTIONAL REGULATOR REDD"/>
    <property type="match status" value="1"/>
</dbReference>
<dbReference type="GO" id="GO:0006355">
    <property type="term" value="P:regulation of DNA-templated transcription"/>
    <property type="evidence" value="ECO:0007669"/>
    <property type="project" value="InterPro"/>
</dbReference>
<keyword evidence="2" id="KW-0805">Transcription regulation</keyword>
<dbReference type="InterPro" id="IPR001867">
    <property type="entry name" value="OmpR/PhoB-type_DNA-bd"/>
</dbReference>
<evidence type="ECO:0000256" key="3">
    <source>
        <dbReference type="ARBA" id="ARBA00023125"/>
    </source>
</evidence>
<keyword evidence="3 5" id="KW-0238">DNA-binding</keyword>
<evidence type="ECO:0000313" key="7">
    <source>
        <dbReference type="EMBL" id="PSL45990.1"/>
    </source>
</evidence>
<accession>A0A2P8HIJ2</accession>
<proteinExistence type="inferred from homology"/>
<name>A0A2P8HIJ2_SACCR</name>
<feature type="domain" description="OmpR/PhoB-type" evidence="6">
    <location>
        <begin position="41"/>
        <end position="144"/>
    </location>
</feature>
<protein>
    <submittedName>
        <fullName evidence="7">DNA-binding SARP family transcriptional activator</fullName>
    </submittedName>
</protein>
<dbReference type="PANTHER" id="PTHR35807">
    <property type="entry name" value="TRANSCRIPTIONAL REGULATOR REDD-RELATED"/>
    <property type="match status" value="1"/>
</dbReference>
<dbReference type="SMART" id="SM00862">
    <property type="entry name" value="Trans_reg_C"/>
    <property type="match status" value="1"/>
</dbReference>
<dbReference type="Gene3D" id="1.25.40.10">
    <property type="entry name" value="Tetratricopeptide repeat domain"/>
    <property type="match status" value="1"/>
</dbReference>
<dbReference type="PROSITE" id="PS51755">
    <property type="entry name" value="OMPR_PHOB"/>
    <property type="match status" value="1"/>
</dbReference>
<dbReference type="InterPro" id="IPR016032">
    <property type="entry name" value="Sig_transdc_resp-reg_C-effctor"/>
</dbReference>
<organism evidence="7 8">
    <name type="scientific">Saccharothrix carnea</name>
    <dbReference type="NCBI Taxonomy" id="1280637"/>
    <lineage>
        <taxon>Bacteria</taxon>
        <taxon>Bacillati</taxon>
        <taxon>Actinomycetota</taxon>
        <taxon>Actinomycetes</taxon>
        <taxon>Pseudonocardiales</taxon>
        <taxon>Pseudonocardiaceae</taxon>
        <taxon>Saccharothrix</taxon>
    </lineage>
</organism>
<feature type="DNA-binding region" description="OmpR/PhoB-type" evidence="5">
    <location>
        <begin position="41"/>
        <end position="144"/>
    </location>
</feature>
<dbReference type="Gene3D" id="1.10.10.10">
    <property type="entry name" value="Winged helix-like DNA-binding domain superfamily/Winged helix DNA-binding domain"/>
    <property type="match status" value="1"/>
</dbReference>
<dbReference type="Pfam" id="PF00486">
    <property type="entry name" value="Trans_reg_C"/>
    <property type="match status" value="1"/>
</dbReference>
<evidence type="ECO:0000256" key="5">
    <source>
        <dbReference type="PROSITE-ProRule" id="PRU01091"/>
    </source>
</evidence>
<reference evidence="7 8" key="1">
    <citation type="submission" date="2018-03" db="EMBL/GenBank/DDBJ databases">
        <title>Genomic Encyclopedia of Type Strains, Phase III (KMG-III): the genomes of soil and plant-associated and newly described type strains.</title>
        <authorList>
            <person name="Whitman W."/>
        </authorList>
    </citation>
    <scope>NUCLEOTIDE SEQUENCE [LARGE SCALE GENOMIC DNA]</scope>
    <source>
        <strain evidence="7 8">CGMCC 4.7097</strain>
    </source>
</reference>
<evidence type="ECO:0000259" key="6">
    <source>
        <dbReference type="PROSITE" id="PS51755"/>
    </source>
</evidence>
<evidence type="ECO:0000256" key="2">
    <source>
        <dbReference type="ARBA" id="ARBA00023015"/>
    </source>
</evidence>
<dbReference type="GO" id="GO:0000160">
    <property type="term" value="P:phosphorelay signal transduction system"/>
    <property type="evidence" value="ECO:0007669"/>
    <property type="project" value="InterPro"/>
</dbReference>
<dbReference type="InterPro" id="IPR005158">
    <property type="entry name" value="BTAD"/>
</dbReference>
<comment type="similarity">
    <text evidence="1">Belongs to the AfsR/DnrI/RedD regulatory family.</text>
</comment>
<dbReference type="EMBL" id="PYAX01000026">
    <property type="protein sequence ID" value="PSL45990.1"/>
    <property type="molecule type" value="Genomic_DNA"/>
</dbReference>
<dbReference type="CDD" id="cd15831">
    <property type="entry name" value="BTAD"/>
    <property type="match status" value="1"/>
</dbReference>
<comment type="caution">
    <text evidence="7">The sequence shown here is derived from an EMBL/GenBank/DDBJ whole genome shotgun (WGS) entry which is preliminary data.</text>
</comment>
<evidence type="ECO:0000313" key="8">
    <source>
        <dbReference type="Proteomes" id="UP000241118"/>
    </source>
</evidence>